<evidence type="ECO:0000259" key="2">
    <source>
        <dbReference type="Pfam" id="PF02517"/>
    </source>
</evidence>
<dbReference type="Proteomes" id="UP000023435">
    <property type="component" value="Unassembled WGS sequence"/>
</dbReference>
<protein>
    <recommendedName>
        <fullName evidence="2">CAAX prenyl protease 2/Lysostaphin resistance protein A-like domain-containing protein</fullName>
    </recommendedName>
</protein>
<feature type="transmembrane region" description="Helical" evidence="1">
    <location>
        <begin position="171"/>
        <end position="189"/>
    </location>
</feature>
<dbReference type="AlphaFoldDB" id="A0A108UBW3"/>
<feature type="transmembrane region" description="Helical" evidence="1">
    <location>
        <begin position="42"/>
        <end position="65"/>
    </location>
</feature>
<feature type="transmembrane region" description="Helical" evidence="1">
    <location>
        <begin position="228"/>
        <end position="244"/>
    </location>
</feature>
<proteinExistence type="predicted"/>
<dbReference type="InterPro" id="IPR003675">
    <property type="entry name" value="Rce1/LyrA-like_dom"/>
</dbReference>
<dbReference type="EMBL" id="JAJA02000001">
    <property type="protein sequence ID" value="KWS06195.1"/>
    <property type="molecule type" value="Genomic_DNA"/>
</dbReference>
<feature type="transmembrane region" description="Helical" evidence="1">
    <location>
        <begin position="115"/>
        <end position="136"/>
    </location>
</feature>
<evidence type="ECO:0000313" key="3">
    <source>
        <dbReference type="EMBL" id="KWS06195.1"/>
    </source>
</evidence>
<keyword evidence="4" id="KW-1185">Reference proteome</keyword>
<feature type="transmembrane region" description="Helical" evidence="1">
    <location>
        <begin position="85"/>
        <end position="103"/>
    </location>
</feature>
<gene>
    <name evidence="3" type="ORF">AZ78_3749</name>
</gene>
<dbReference type="GO" id="GO:0004175">
    <property type="term" value="F:endopeptidase activity"/>
    <property type="evidence" value="ECO:0007669"/>
    <property type="project" value="UniProtKB-ARBA"/>
</dbReference>
<evidence type="ECO:0000313" key="4">
    <source>
        <dbReference type="Proteomes" id="UP000023435"/>
    </source>
</evidence>
<comment type="caution">
    <text evidence="3">The sequence shown here is derived from an EMBL/GenBank/DDBJ whole genome shotgun (WGS) entry which is preliminary data.</text>
</comment>
<evidence type="ECO:0000256" key="1">
    <source>
        <dbReference type="SAM" id="Phobius"/>
    </source>
</evidence>
<sequence length="253" mass="27494">MNPARSSRAFVASLVAVVALMVALQFRDITAALGLKIPGLPFAYGGSILDNVLAVAIVVAAAMWLSRRRAELPRDLGLRWNGWKGPALTALATLPCWIGLAWIGRVSSEWSLLDLLMLSALFPLLEEIVFRGFGFVFVRRALAWRRPAAYLIQALVFGLVHWWSAGADGGMALQIFAITFVGALVFAALDALDGETIWSGWALHVSLNAAWTVFAVSDTAATGWVGNSLRLLSAGLALAALWLLRRRANRQRR</sequence>
<dbReference type="GO" id="GO:0080120">
    <property type="term" value="P:CAAX-box protein maturation"/>
    <property type="evidence" value="ECO:0007669"/>
    <property type="project" value="UniProtKB-ARBA"/>
</dbReference>
<dbReference type="OrthoDB" id="5996852at2"/>
<keyword evidence="1" id="KW-1133">Transmembrane helix</keyword>
<feature type="domain" description="CAAX prenyl protease 2/Lysostaphin resistance protein A-like" evidence="2">
    <location>
        <begin position="110"/>
        <end position="209"/>
    </location>
</feature>
<keyword evidence="1" id="KW-0812">Transmembrane</keyword>
<feature type="transmembrane region" description="Helical" evidence="1">
    <location>
        <begin position="148"/>
        <end position="165"/>
    </location>
</feature>
<accession>A0A108UBW3</accession>
<feature type="transmembrane region" description="Helical" evidence="1">
    <location>
        <begin position="196"/>
        <end position="216"/>
    </location>
</feature>
<organism evidence="3 4">
    <name type="scientific">Lysobacter capsici AZ78</name>
    <dbReference type="NCBI Taxonomy" id="1444315"/>
    <lineage>
        <taxon>Bacteria</taxon>
        <taxon>Pseudomonadati</taxon>
        <taxon>Pseudomonadota</taxon>
        <taxon>Gammaproteobacteria</taxon>
        <taxon>Lysobacterales</taxon>
        <taxon>Lysobacteraceae</taxon>
        <taxon>Lysobacter</taxon>
    </lineage>
</organism>
<dbReference type="Pfam" id="PF02517">
    <property type="entry name" value="Rce1-like"/>
    <property type="match status" value="1"/>
</dbReference>
<name>A0A108UBW3_9GAMM</name>
<keyword evidence="1" id="KW-0472">Membrane</keyword>
<reference evidence="3 4" key="1">
    <citation type="journal article" date="2014" name="Genome Announc.">
        <title>Draft Genome Sequence of Lysobacter capsici AZ78, a Bacterium Antagonistic to Plant-Pathogenic Oomycetes.</title>
        <authorList>
            <person name="Puopolo G."/>
            <person name="Sonego P."/>
            <person name="Engelen K."/>
            <person name="Pertot I."/>
        </authorList>
    </citation>
    <scope>NUCLEOTIDE SEQUENCE [LARGE SCALE GENOMIC DNA]</scope>
    <source>
        <strain evidence="3 4">AZ78</strain>
    </source>
</reference>